<gene>
    <name evidence="1" type="ORF">ACFY8O_29905</name>
</gene>
<evidence type="ECO:0000313" key="2">
    <source>
        <dbReference type="Proteomes" id="UP001602322"/>
    </source>
</evidence>
<organism evidence="1 2">
    <name type="scientific">Streptomyces argenteolus</name>
    <dbReference type="NCBI Taxonomy" id="67274"/>
    <lineage>
        <taxon>Bacteria</taxon>
        <taxon>Bacillati</taxon>
        <taxon>Actinomycetota</taxon>
        <taxon>Actinomycetes</taxon>
        <taxon>Kitasatosporales</taxon>
        <taxon>Streptomycetaceae</taxon>
        <taxon>Streptomyces</taxon>
    </lineage>
</organism>
<keyword evidence="2" id="KW-1185">Reference proteome</keyword>
<dbReference type="EMBL" id="JBIBEG010000011">
    <property type="protein sequence ID" value="MFF5900120.1"/>
    <property type="molecule type" value="Genomic_DNA"/>
</dbReference>
<protein>
    <submittedName>
        <fullName evidence="1">Uncharacterized protein</fullName>
    </submittedName>
</protein>
<comment type="caution">
    <text evidence="1">The sequence shown here is derived from an EMBL/GenBank/DDBJ whole genome shotgun (WGS) entry which is preliminary data.</text>
</comment>
<dbReference type="Proteomes" id="UP001602322">
    <property type="component" value="Unassembled WGS sequence"/>
</dbReference>
<evidence type="ECO:0000313" key="1">
    <source>
        <dbReference type="EMBL" id="MFF5900120.1"/>
    </source>
</evidence>
<dbReference type="RefSeq" id="WP_387908148.1">
    <property type="nucleotide sequence ID" value="NZ_JBIBEG010000011.1"/>
</dbReference>
<sequence length="26" mass="3002">MSIGNLGFEEFAAWAQDDPEKVFRPF</sequence>
<proteinExistence type="predicted"/>
<name>A0ABW6XED8_9ACTN</name>
<reference evidence="1 2" key="1">
    <citation type="submission" date="2024-10" db="EMBL/GenBank/DDBJ databases">
        <title>The Natural Products Discovery Center: Release of the First 8490 Sequenced Strains for Exploring Actinobacteria Biosynthetic Diversity.</title>
        <authorList>
            <person name="Kalkreuter E."/>
            <person name="Kautsar S.A."/>
            <person name="Yang D."/>
            <person name="Bader C.D."/>
            <person name="Teijaro C.N."/>
            <person name="Fluegel L."/>
            <person name="Davis C.M."/>
            <person name="Simpson J.R."/>
            <person name="Lauterbach L."/>
            <person name="Steele A.D."/>
            <person name="Gui C."/>
            <person name="Meng S."/>
            <person name="Li G."/>
            <person name="Viehrig K."/>
            <person name="Ye F."/>
            <person name="Su P."/>
            <person name="Kiefer A.F."/>
            <person name="Nichols A."/>
            <person name="Cepeda A.J."/>
            <person name="Yan W."/>
            <person name="Fan B."/>
            <person name="Jiang Y."/>
            <person name="Adhikari A."/>
            <person name="Zheng C.-J."/>
            <person name="Schuster L."/>
            <person name="Cowan T.M."/>
            <person name="Smanski M.J."/>
            <person name="Chevrette M.G."/>
            <person name="De Carvalho L.P.S."/>
            <person name="Shen B."/>
        </authorList>
    </citation>
    <scope>NUCLEOTIDE SEQUENCE [LARGE SCALE GENOMIC DNA]</scope>
    <source>
        <strain evidence="1 2">NPDC012540</strain>
    </source>
</reference>
<accession>A0ABW6XED8</accession>